<dbReference type="PROSITE" id="PS51471">
    <property type="entry name" value="FE2OG_OXY"/>
    <property type="match status" value="1"/>
</dbReference>
<dbReference type="Gene3D" id="2.60.120.590">
    <property type="entry name" value="Alpha-ketoglutarate-dependent dioxygenase AlkB-like"/>
    <property type="match status" value="1"/>
</dbReference>
<dbReference type="OrthoDB" id="445341at2759"/>
<feature type="domain" description="Fe2OG dioxygenase" evidence="1">
    <location>
        <begin position="106"/>
        <end position="226"/>
    </location>
</feature>
<dbReference type="InterPro" id="IPR037151">
    <property type="entry name" value="AlkB-like_sf"/>
</dbReference>
<dbReference type="GO" id="GO:0051213">
    <property type="term" value="F:dioxygenase activity"/>
    <property type="evidence" value="ECO:0007669"/>
    <property type="project" value="InterPro"/>
</dbReference>
<dbReference type="Proteomes" id="UP000237438">
    <property type="component" value="Unassembled WGS sequence"/>
</dbReference>
<dbReference type="PANTHER" id="PTHR31212:SF5">
    <property type="entry name" value="ISOCHORISMATASE FAMILY PROTEIN FAMILY (AFU_ORTHOLOGUE AFUA_3G14500)"/>
    <property type="match status" value="1"/>
</dbReference>
<dbReference type="InterPro" id="IPR032854">
    <property type="entry name" value="ALKBH3"/>
</dbReference>
<dbReference type="GO" id="GO:0006307">
    <property type="term" value="P:DNA alkylation repair"/>
    <property type="evidence" value="ECO:0007669"/>
    <property type="project" value="InterPro"/>
</dbReference>
<dbReference type="AlphaFoldDB" id="A0A2S4PXH0"/>
<organism evidence="2 3">
    <name type="scientific">Erysiphe pulchra</name>
    <dbReference type="NCBI Taxonomy" id="225359"/>
    <lineage>
        <taxon>Eukaryota</taxon>
        <taxon>Fungi</taxon>
        <taxon>Dikarya</taxon>
        <taxon>Ascomycota</taxon>
        <taxon>Pezizomycotina</taxon>
        <taxon>Leotiomycetes</taxon>
        <taxon>Erysiphales</taxon>
        <taxon>Erysiphaceae</taxon>
        <taxon>Erysiphe</taxon>
    </lineage>
</organism>
<dbReference type="EMBL" id="PEDP01000267">
    <property type="protein sequence ID" value="POS86716.1"/>
    <property type="molecule type" value="Genomic_DNA"/>
</dbReference>
<evidence type="ECO:0000313" key="2">
    <source>
        <dbReference type="EMBL" id="POS86716.1"/>
    </source>
</evidence>
<evidence type="ECO:0000313" key="3">
    <source>
        <dbReference type="Proteomes" id="UP000237438"/>
    </source>
</evidence>
<protein>
    <recommendedName>
        <fullName evidence="1">Fe2OG dioxygenase domain-containing protein</fullName>
    </recommendedName>
</protein>
<dbReference type="STRING" id="225359.A0A2S4PXH0"/>
<name>A0A2S4PXH0_9PEZI</name>
<gene>
    <name evidence="2" type="ORF">EPUL_000876</name>
</gene>
<dbReference type="SUPFAM" id="SSF51197">
    <property type="entry name" value="Clavaminate synthase-like"/>
    <property type="match status" value="1"/>
</dbReference>
<dbReference type="Pfam" id="PF13532">
    <property type="entry name" value="2OG-FeII_Oxy_2"/>
    <property type="match status" value="1"/>
</dbReference>
<sequence length="292" mass="33285">MRDLEKDMTKLSSLNIISSCAEVIYDVLDHRHADDAFEKLHNEISWEKVSHRGGHLPRLVAIQGDISSDGGIPVYRFPADAMPRLMPISPTVKLIQEQVTKRMGHTVNHVLIQYYRDGTDYISEHSDKTLDIVPNTSIGNFSIGAQRNMVFRTKKLNKLDDGIAVPRQIVRTPLPHNSLCIMGLDTNKYWLHGIRQDKRFGNIDTPKDLDLDFQAARISLTFRKIGTFISDDDLFIWGQGATAKSKENACPIMNNNTSQMKRILEAFRMENRDSNFDWNTHYGSGFDLLHIS</sequence>
<accession>A0A2S4PXH0</accession>
<dbReference type="PANTHER" id="PTHR31212">
    <property type="entry name" value="ALPHA-KETOGLUTARATE-DEPENDENT DIOXYGENASE ALKB HOMOLOG 3"/>
    <property type="match status" value="1"/>
</dbReference>
<evidence type="ECO:0000259" key="1">
    <source>
        <dbReference type="PROSITE" id="PS51471"/>
    </source>
</evidence>
<comment type="caution">
    <text evidence="2">The sequence shown here is derived from an EMBL/GenBank/DDBJ whole genome shotgun (WGS) entry which is preliminary data.</text>
</comment>
<keyword evidence="3" id="KW-1185">Reference proteome</keyword>
<dbReference type="InterPro" id="IPR005123">
    <property type="entry name" value="Oxoglu/Fe-dep_dioxygenase_dom"/>
</dbReference>
<dbReference type="InterPro" id="IPR027450">
    <property type="entry name" value="AlkB-like"/>
</dbReference>
<proteinExistence type="predicted"/>
<reference evidence="2 3" key="1">
    <citation type="submission" date="2017-10" db="EMBL/GenBank/DDBJ databases">
        <title>Development of genomic resources for the powdery mildew, Erysiphe pulchra.</title>
        <authorList>
            <person name="Wadl P.A."/>
            <person name="Mack B.M."/>
            <person name="Moore G."/>
            <person name="Beltz S.B."/>
        </authorList>
    </citation>
    <scope>NUCLEOTIDE SEQUENCE [LARGE SCALE GENOMIC DNA]</scope>
    <source>
        <strain evidence="2">Cflorida</strain>
    </source>
</reference>